<evidence type="ECO:0000313" key="2">
    <source>
        <dbReference type="Proteomes" id="UP001186944"/>
    </source>
</evidence>
<feature type="non-terminal residue" evidence="1">
    <location>
        <position position="1"/>
    </location>
</feature>
<keyword evidence="2" id="KW-1185">Reference proteome</keyword>
<reference evidence="1" key="1">
    <citation type="submission" date="2019-08" db="EMBL/GenBank/DDBJ databases">
        <title>The improved chromosome-level genome for the pearl oyster Pinctada fucata martensii using PacBio sequencing and Hi-C.</title>
        <authorList>
            <person name="Zheng Z."/>
        </authorList>
    </citation>
    <scope>NUCLEOTIDE SEQUENCE</scope>
    <source>
        <strain evidence="1">ZZ-2019</strain>
        <tissue evidence="1">Adductor muscle</tissue>
    </source>
</reference>
<dbReference type="AlphaFoldDB" id="A0AA88YI43"/>
<dbReference type="EMBL" id="VSWD01000007">
    <property type="protein sequence ID" value="KAK3097369.1"/>
    <property type="molecule type" value="Genomic_DNA"/>
</dbReference>
<name>A0AA88YI43_PINIB</name>
<gene>
    <name evidence="1" type="ORF">FSP39_009057</name>
</gene>
<evidence type="ECO:0000313" key="1">
    <source>
        <dbReference type="EMBL" id="KAK3097369.1"/>
    </source>
</evidence>
<protein>
    <submittedName>
        <fullName evidence="1">Uncharacterized protein</fullName>
    </submittedName>
</protein>
<accession>A0AA88YI43</accession>
<proteinExistence type="predicted"/>
<sequence length="331" mass="37754">RVHGVKSFGHWGGTFHVGIDASLDRDEYTERLQGAVGTYVRIEANMIEEYRKPVFHFKPGDQVNQPDSRNGMITMFVMNENESISRNLYFLTCKHVVPHHRQPVYIKQCRNCPSPCTCPTKEFGLSVYSFGPEQESIFEGLVDISCVKVHDEHVPLCDMNIRGLDKKLSNVQHFKGTVEDNFGKAVFKWGNTDMKRGTYDGVLYIDPNEYIAATGCQVQDANNGSGQRVKYRKIDLIRSEDEFGKPGESGALICIQEDRPGLSAIISTAFVYLGKYNNLYMSFRLQEGIDCLYNEHKIHLQQCTSNTCTRPRIFPQNCRKRRLDEDTILTS</sequence>
<organism evidence="1 2">
    <name type="scientific">Pinctada imbricata</name>
    <name type="common">Atlantic pearl-oyster</name>
    <name type="synonym">Pinctada martensii</name>
    <dbReference type="NCBI Taxonomy" id="66713"/>
    <lineage>
        <taxon>Eukaryota</taxon>
        <taxon>Metazoa</taxon>
        <taxon>Spiralia</taxon>
        <taxon>Lophotrochozoa</taxon>
        <taxon>Mollusca</taxon>
        <taxon>Bivalvia</taxon>
        <taxon>Autobranchia</taxon>
        <taxon>Pteriomorphia</taxon>
        <taxon>Pterioida</taxon>
        <taxon>Pterioidea</taxon>
        <taxon>Pteriidae</taxon>
        <taxon>Pinctada</taxon>
    </lineage>
</organism>
<dbReference type="Proteomes" id="UP001186944">
    <property type="component" value="Unassembled WGS sequence"/>
</dbReference>
<comment type="caution">
    <text evidence="1">The sequence shown here is derived from an EMBL/GenBank/DDBJ whole genome shotgun (WGS) entry which is preliminary data.</text>
</comment>